<dbReference type="STRING" id="9402.L5K2M0"/>
<keyword evidence="4" id="KW-0472">Membrane</keyword>
<proteinExistence type="inferred from homology"/>
<evidence type="ECO:0000256" key="5">
    <source>
        <dbReference type="ARBA" id="ARBA00023228"/>
    </source>
</evidence>
<comment type="subcellular location">
    <subcellularLocation>
        <location evidence="1">Lysosome membrane</location>
    </subcellularLocation>
</comment>
<dbReference type="InterPro" id="IPR032143">
    <property type="entry name" value="BORCS7"/>
</dbReference>
<gene>
    <name evidence="6" type="ORF">PAL_GLEAN10014240</name>
</gene>
<dbReference type="InParanoid" id="L5K2M0"/>
<name>L5K2M0_PTEAL</name>
<evidence type="ECO:0000256" key="1">
    <source>
        <dbReference type="ARBA" id="ARBA00004656"/>
    </source>
</evidence>
<dbReference type="EMBL" id="KB031059">
    <property type="protein sequence ID" value="ELK04996.1"/>
    <property type="molecule type" value="Genomic_DNA"/>
</dbReference>
<dbReference type="GO" id="GO:0099078">
    <property type="term" value="C:BORC complex"/>
    <property type="evidence" value="ECO:0007669"/>
    <property type="project" value="TreeGrafter"/>
</dbReference>
<dbReference type="PANTHER" id="PTHR31397">
    <property type="entry name" value="BLOC-1-RELATED COMPLEX SUBUNIT 7 BORSC7"/>
    <property type="match status" value="1"/>
</dbReference>
<protein>
    <recommendedName>
        <fullName evidence="3">BLOC-1-related complex subunit 7</fullName>
    </recommendedName>
</protein>
<evidence type="ECO:0000256" key="4">
    <source>
        <dbReference type="ARBA" id="ARBA00023136"/>
    </source>
</evidence>
<evidence type="ECO:0000313" key="6">
    <source>
        <dbReference type="EMBL" id="ELK04996.1"/>
    </source>
</evidence>
<comment type="similarity">
    <text evidence="2">Belongs to the BORCS7 family.</text>
</comment>
<dbReference type="GO" id="GO:0005765">
    <property type="term" value="C:lysosomal membrane"/>
    <property type="evidence" value="ECO:0007669"/>
    <property type="project" value="UniProtKB-SubCell"/>
</dbReference>
<sequence length="217" mass="24733">MATGTPDSQARFGQSVKGLLTEKVNTCGTDVIALTKQVLKGSRSSELLGQAARNMVLQEDAILHSEDSLRKMAIITTHLQYQQELGVQVGLVKDEFLLGKMRETTEVRVGGRDQEQGPPFARSYSEEKWLKDIEYHMEKYGFQVPNGYTEKLRETGIKNESECLGDTLYWKDLVILAPKSRFCLPRLVTVSLIMIHDEELERVIDNIFKFLKYFLVQ</sequence>
<evidence type="ECO:0000256" key="3">
    <source>
        <dbReference type="ARBA" id="ARBA00022295"/>
    </source>
</evidence>
<dbReference type="PANTHER" id="PTHR31397:SF3">
    <property type="entry name" value="BLOC-1-RELATED COMPLEX SUBUNIT 7"/>
    <property type="match status" value="1"/>
</dbReference>
<accession>L5K2M0</accession>
<evidence type="ECO:0000313" key="7">
    <source>
        <dbReference type="Proteomes" id="UP000010552"/>
    </source>
</evidence>
<organism evidence="6 7">
    <name type="scientific">Pteropus alecto</name>
    <name type="common">Black flying fox</name>
    <dbReference type="NCBI Taxonomy" id="9402"/>
    <lineage>
        <taxon>Eukaryota</taxon>
        <taxon>Metazoa</taxon>
        <taxon>Chordata</taxon>
        <taxon>Craniata</taxon>
        <taxon>Vertebrata</taxon>
        <taxon>Euteleostomi</taxon>
        <taxon>Mammalia</taxon>
        <taxon>Eutheria</taxon>
        <taxon>Laurasiatheria</taxon>
        <taxon>Chiroptera</taxon>
        <taxon>Yinpterochiroptera</taxon>
        <taxon>Pteropodoidea</taxon>
        <taxon>Pteropodidae</taxon>
        <taxon>Pteropodinae</taxon>
        <taxon>Pteropus</taxon>
    </lineage>
</organism>
<dbReference type="AlphaFoldDB" id="L5K2M0"/>
<keyword evidence="7" id="KW-1185">Reference proteome</keyword>
<dbReference type="Pfam" id="PF16088">
    <property type="entry name" value="BORCS7"/>
    <property type="match status" value="1"/>
</dbReference>
<dbReference type="Proteomes" id="UP000010552">
    <property type="component" value="Unassembled WGS sequence"/>
</dbReference>
<reference evidence="7" key="1">
    <citation type="journal article" date="2013" name="Science">
        <title>Comparative analysis of bat genomes provides insight into the evolution of flight and immunity.</title>
        <authorList>
            <person name="Zhang G."/>
            <person name="Cowled C."/>
            <person name="Shi Z."/>
            <person name="Huang Z."/>
            <person name="Bishop-Lilly K.A."/>
            <person name="Fang X."/>
            <person name="Wynne J.W."/>
            <person name="Xiong Z."/>
            <person name="Baker M.L."/>
            <person name="Zhao W."/>
            <person name="Tachedjian M."/>
            <person name="Zhu Y."/>
            <person name="Zhou P."/>
            <person name="Jiang X."/>
            <person name="Ng J."/>
            <person name="Yang L."/>
            <person name="Wu L."/>
            <person name="Xiao J."/>
            <person name="Feng Y."/>
            <person name="Chen Y."/>
            <person name="Sun X."/>
            <person name="Zhang Y."/>
            <person name="Marsh G.A."/>
            <person name="Crameri G."/>
            <person name="Broder C.C."/>
            <person name="Frey K.G."/>
            <person name="Wang L.F."/>
            <person name="Wang J."/>
        </authorList>
    </citation>
    <scope>NUCLEOTIDE SEQUENCE [LARGE SCALE GENOMIC DNA]</scope>
</reference>
<evidence type="ECO:0000256" key="2">
    <source>
        <dbReference type="ARBA" id="ARBA00005433"/>
    </source>
</evidence>
<keyword evidence="5" id="KW-0458">Lysosome</keyword>
<dbReference type="eggNOG" id="ENOG502S2QS">
    <property type="taxonomic scope" value="Eukaryota"/>
</dbReference>